<dbReference type="GO" id="GO:0008932">
    <property type="term" value="F:lytic endotransglycosylase activity"/>
    <property type="evidence" value="ECO:0007669"/>
    <property type="project" value="UniProtKB-UniRule"/>
</dbReference>
<evidence type="ECO:0000256" key="6">
    <source>
        <dbReference type="ARBA" id="ARBA00023316"/>
    </source>
</evidence>
<dbReference type="EMBL" id="CP012365">
    <property type="protein sequence ID" value="AKX60284.1"/>
    <property type="molecule type" value="Genomic_DNA"/>
</dbReference>
<evidence type="ECO:0000256" key="4">
    <source>
        <dbReference type="ARBA" id="ARBA00023136"/>
    </source>
</evidence>
<keyword evidence="3 7" id="KW-1133">Transmembrane helix</keyword>
<dbReference type="InterPro" id="IPR003770">
    <property type="entry name" value="MLTG-like"/>
</dbReference>
<dbReference type="CDD" id="cd08010">
    <property type="entry name" value="MltG_like"/>
    <property type="match status" value="1"/>
</dbReference>
<sequence>MLKKILVAMLLVVSVLALSAGLSWQWYQQTLQQPLKLEQAQVLVAESGSTPSGLLTHLAAEGVIQDSFWLRLHWRYYHPQQSLHVGEYEITPTMTAEDLLQKWVKGEVVQYRLTLVEGWNIQQVRQALASHPALKQTLSAVSNEQLMQQLGLPAQHPEGRFFPDTYQFVRGQSDQALLKQANQKLEQVLQQEWQQRAENLPYQSKEQALVMASIIEKETGVAHERAEIAGVFVRRLTKGMRLQTDPTVIYGMGERYQGKITRADLRQPTAYNTYVIEGLPPTPIAMVGREAIHAALHPKTGETLYFVAKGDGSHVFSRTLAEHNKAVRQYQLQRRADYRSSPAPSNQSPKATQGVQP</sequence>
<feature type="region of interest" description="Disordered" evidence="8">
    <location>
        <begin position="333"/>
        <end position="357"/>
    </location>
</feature>
<dbReference type="Pfam" id="PF02618">
    <property type="entry name" value="YceG"/>
    <property type="match status" value="1"/>
</dbReference>
<comment type="catalytic activity">
    <reaction evidence="7">
        <text>a peptidoglycan chain = a peptidoglycan chain with N-acetyl-1,6-anhydromuramyl-[peptide] at the reducing end + a peptidoglycan chain with N-acetylglucosamine at the non-reducing end.</text>
        <dbReference type="EC" id="4.2.2.29"/>
    </reaction>
</comment>
<dbReference type="Proteomes" id="UP000063953">
    <property type="component" value="Chromosome"/>
</dbReference>
<evidence type="ECO:0000256" key="3">
    <source>
        <dbReference type="ARBA" id="ARBA00022989"/>
    </source>
</evidence>
<keyword evidence="7" id="KW-0997">Cell inner membrane</keyword>
<keyword evidence="10" id="KW-1185">Reference proteome</keyword>
<keyword evidence="5 7" id="KW-0456">Lyase</keyword>
<organism evidence="9 10">
    <name type="scientific">Thiopseudomonas alkaliphila</name>
    <dbReference type="NCBI Taxonomy" id="1697053"/>
    <lineage>
        <taxon>Bacteria</taxon>
        <taxon>Pseudomonadati</taxon>
        <taxon>Pseudomonadota</taxon>
        <taxon>Gammaproteobacteria</taxon>
        <taxon>Pseudomonadales</taxon>
        <taxon>Pseudomonadaceae</taxon>
        <taxon>Thiopseudomonas</taxon>
    </lineage>
</organism>
<dbReference type="RefSeq" id="WP_053101581.1">
    <property type="nucleotide sequence ID" value="NZ_CP012365.1"/>
</dbReference>
<evidence type="ECO:0000256" key="7">
    <source>
        <dbReference type="HAMAP-Rule" id="MF_02065"/>
    </source>
</evidence>
<dbReference type="EC" id="4.2.2.29" evidence="7"/>
<keyword evidence="4 7" id="KW-0472">Membrane</keyword>
<dbReference type="GO" id="GO:0071555">
    <property type="term" value="P:cell wall organization"/>
    <property type="evidence" value="ECO:0007669"/>
    <property type="project" value="UniProtKB-KW"/>
</dbReference>
<feature type="compositionally biased region" description="Polar residues" evidence="8">
    <location>
        <begin position="342"/>
        <end position="357"/>
    </location>
</feature>
<dbReference type="STRING" id="1697053.AKN87_00715"/>
<keyword evidence="6 7" id="KW-0961">Cell wall biogenesis/degradation</keyword>
<dbReference type="FunFam" id="3.30.160.60:FF:000242">
    <property type="entry name" value="Endolytic murein transglycosylase"/>
    <property type="match status" value="1"/>
</dbReference>
<protein>
    <recommendedName>
        <fullName evidence="7">Endolytic murein transglycosylase</fullName>
        <ecNumber evidence="7">4.2.2.29</ecNumber>
    </recommendedName>
    <alternativeName>
        <fullName evidence="7">Peptidoglycan lytic transglycosylase</fullName>
    </alternativeName>
    <alternativeName>
        <fullName evidence="7">Peptidoglycan polymerization terminase</fullName>
    </alternativeName>
</protein>
<evidence type="ECO:0000256" key="5">
    <source>
        <dbReference type="ARBA" id="ARBA00023239"/>
    </source>
</evidence>
<keyword evidence="1 7" id="KW-1003">Cell membrane</keyword>
<comment type="similarity">
    <text evidence="7">Belongs to the transglycosylase MltG family.</text>
</comment>
<dbReference type="Gene3D" id="3.30.160.60">
    <property type="entry name" value="Classic Zinc Finger"/>
    <property type="match status" value="1"/>
</dbReference>
<evidence type="ECO:0000256" key="8">
    <source>
        <dbReference type="SAM" id="MobiDB-lite"/>
    </source>
</evidence>
<keyword evidence="2 7" id="KW-0812">Transmembrane</keyword>
<evidence type="ECO:0000256" key="2">
    <source>
        <dbReference type="ARBA" id="ARBA00022692"/>
    </source>
</evidence>
<reference evidence="9 10" key="1">
    <citation type="journal article" date="2015" name="Genome Announc.">
        <title>Genome Sequences of Oblitimonas alkaliphila gen. nov. sp. nov. (Proposed), a Novel Bacterium of the Pseudomonadaceae Family.</title>
        <authorList>
            <person name="Lauer A.C."/>
            <person name="Nicholson A.C."/>
            <person name="Humrighouse B.W."/>
            <person name="Emery B."/>
            <person name="Drobish A."/>
            <person name="Juieng P."/>
            <person name="Loparev V."/>
            <person name="McQuiston J.R."/>
        </authorList>
    </citation>
    <scope>NUCLEOTIDE SEQUENCE [LARGE SCALE GENOMIC DNA]</scope>
    <source>
        <strain evidence="9 10">E5571</strain>
    </source>
</reference>
<gene>
    <name evidence="7" type="primary">mltG</name>
    <name evidence="9" type="ORF">AKN88_10340</name>
</gene>
<name>A0A0K1XGB0_9GAMM</name>
<evidence type="ECO:0000313" key="10">
    <source>
        <dbReference type="Proteomes" id="UP000063953"/>
    </source>
</evidence>
<dbReference type="PANTHER" id="PTHR30518:SF2">
    <property type="entry name" value="ENDOLYTIC MUREIN TRANSGLYCOSYLASE"/>
    <property type="match status" value="1"/>
</dbReference>
<dbReference type="GO" id="GO:0005886">
    <property type="term" value="C:plasma membrane"/>
    <property type="evidence" value="ECO:0007669"/>
    <property type="project" value="UniProtKB-UniRule"/>
</dbReference>
<dbReference type="NCBIfam" id="TIGR00247">
    <property type="entry name" value="endolytic transglycosylase MltG"/>
    <property type="match status" value="1"/>
</dbReference>
<evidence type="ECO:0000256" key="1">
    <source>
        <dbReference type="ARBA" id="ARBA00022475"/>
    </source>
</evidence>
<dbReference type="HAMAP" id="MF_02065">
    <property type="entry name" value="MltG"/>
    <property type="match status" value="1"/>
</dbReference>
<feature type="site" description="Important for catalytic activity" evidence="7">
    <location>
        <position position="218"/>
    </location>
</feature>
<proteinExistence type="inferred from homology"/>
<evidence type="ECO:0000313" key="9">
    <source>
        <dbReference type="EMBL" id="AKX60284.1"/>
    </source>
</evidence>
<dbReference type="Gene3D" id="3.30.1490.480">
    <property type="entry name" value="Endolytic murein transglycosylase"/>
    <property type="match status" value="1"/>
</dbReference>
<dbReference type="AlphaFoldDB" id="A0A0K1XGB0"/>
<dbReference type="GO" id="GO:0009252">
    <property type="term" value="P:peptidoglycan biosynthetic process"/>
    <property type="evidence" value="ECO:0007669"/>
    <property type="project" value="UniProtKB-UniRule"/>
</dbReference>
<accession>A0A0K1XGB0</accession>
<comment type="function">
    <text evidence="7">Functions as a peptidoglycan terminase that cleaves nascent peptidoglycan strands endolytically to terminate their elongation.</text>
</comment>
<dbReference type="PATRIC" id="fig|1698449.3.peg.2081"/>
<dbReference type="PANTHER" id="PTHR30518">
    <property type="entry name" value="ENDOLYTIC MUREIN TRANSGLYCOSYLASE"/>
    <property type="match status" value="1"/>
</dbReference>